<sequence>MRILLARIAALYGRNGGMEQVESRMANAMIQRGHDVGILSYDTQEGKPYYPVDTSVRMLNLNNFIGSSKDLLVFKCIREAVRPFSKKKALYWRNKGRYSYFREGMRKVLRQFKPDVIVSFDAESSAVFFGACPDFQIPLVTMFHFSVNEAVNWEDSQEIEALRKSACVQVLLKDDLVKLKEKLPQVQAVCVPNVVPMYPVVADLGKKKSTYTIIDVARLTRHQKQPHLLIEAFSRIADKFPQWHLEFWGSEPDGKKVYTRELQNLIETKKLNDKITLCGNTNDVLSKYVNADIIVLPSAYEGFGLALAEGMSAGLPGVGFKSCMGVNELIEDGRTGYLVGEGAEELAGGLSRLMENQDLRVKMGKAAHEAMKQYSPEKIWGTWEKILSLAVEGKKIIM</sequence>
<gene>
    <name evidence="3" type="ORF">SAMN02910343_01248</name>
</gene>
<dbReference type="GeneID" id="87756258"/>
<evidence type="ECO:0000259" key="1">
    <source>
        <dbReference type="Pfam" id="PF00534"/>
    </source>
</evidence>
<dbReference type="GO" id="GO:0016757">
    <property type="term" value="F:glycosyltransferase activity"/>
    <property type="evidence" value="ECO:0007669"/>
    <property type="project" value="InterPro"/>
</dbReference>
<evidence type="ECO:0000259" key="2">
    <source>
        <dbReference type="Pfam" id="PF13439"/>
    </source>
</evidence>
<feature type="domain" description="Glycosyltransferase subfamily 4-like N-terminal" evidence="2">
    <location>
        <begin position="16"/>
        <end position="153"/>
    </location>
</feature>
<dbReference type="PANTHER" id="PTHR12526">
    <property type="entry name" value="GLYCOSYLTRANSFERASE"/>
    <property type="match status" value="1"/>
</dbReference>
<dbReference type="AlphaFoldDB" id="A0A1G5WAL5"/>
<dbReference type="InterPro" id="IPR028098">
    <property type="entry name" value="Glyco_trans_4-like_N"/>
</dbReference>
<keyword evidence="4" id="KW-1185">Reference proteome</keyword>
<dbReference type="Pfam" id="PF00534">
    <property type="entry name" value="Glycos_transf_1"/>
    <property type="match status" value="1"/>
</dbReference>
<protein>
    <submittedName>
        <fullName evidence="3">Glycosyltransferase involved in cell wall bisynthesis</fullName>
    </submittedName>
</protein>
<organism evidence="3 4">
    <name type="scientific">Allisonella histaminiformans</name>
    <dbReference type="NCBI Taxonomy" id="209880"/>
    <lineage>
        <taxon>Bacteria</taxon>
        <taxon>Bacillati</taxon>
        <taxon>Bacillota</taxon>
        <taxon>Negativicutes</taxon>
        <taxon>Veillonellales</taxon>
        <taxon>Veillonellaceae</taxon>
        <taxon>Allisonella</taxon>
    </lineage>
</organism>
<feature type="domain" description="Glycosyl transferase family 1" evidence="1">
    <location>
        <begin position="203"/>
        <end position="368"/>
    </location>
</feature>
<dbReference type="InterPro" id="IPR001296">
    <property type="entry name" value="Glyco_trans_1"/>
</dbReference>
<accession>A0A1G5WAL5</accession>
<proteinExistence type="predicted"/>
<dbReference type="Pfam" id="PF13439">
    <property type="entry name" value="Glyco_transf_4"/>
    <property type="match status" value="1"/>
</dbReference>
<evidence type="ECO:0000313" key="3">
    <source>
        <dbReference type="EMBL" id="SDA55062.1"/>
    </source>
</evidence>
<dbReference type="RefSeq" id="WP_091364929.1">
    <property type="nucleotide sequence ID" value="NZ_FMXA01000016.1"/>
</dbReference>
<dbReference type="STRING" id="209880.SAMN02910343_01248"/>
<dbReference type="Proteomes" id="UP000199689">
    <property type="component" value="Unassembled WGS sequence"/>
</dbReference>
<reference evidence="3 4" key="1">
    <citation type="submission" date="2016-10" db="EMBL/GenBank/DDBJ databases">
        <authorList>
            <person name="de Groot N.N."/>
        </authorList>
    </citation>
    <scope>NUCLEOTIDE SEQUENCE [LARGE SCALE GENOMIC DNA]</scope>
    <source>
        <strain evidence="3 4">DSM 15230</strain>
    </source>
</reference>
<dbReference type="PANTHER" id="PTHR12526:SF630">
    <property type="entry name" value="GLYCOSYLTRANSFERASE"/>
    <property type="match status" value="1"/>
</dbReference>
<dbReference type="SUPFAM" id="SSF53756">
    <property type="entry name" value="UDP-Glycosyltransferase/glycogen phosphorylase"/>
    <property type="match status" value="1"/>
</dbReference>
<name>A0A1G5WAL5_9FIRM</name>
<keyword evidence="3" id="KW-0808">Transferase</keyword>
<dbReference type="Gene3D" id="3.40.50.2000">
    <property type="entry name" value="Glycogen Phosphorylase B"/>
    <property type="match status" value="2"/>
</dbReference>
<dbReference type="EMBL" id="FMXA01000016">
    <property type="protein sequence ID" value="SDA55062.1"/>
    <property type="molecule type" value="Genomic_DNA"/>
</dbReference>
<evidence type="ECO:0000313" key="4">
    <source>
        <dbReference type="Proteomes" id="UP000199689"/>
    </source>
</evidence>
<dbReference type="OrthoDB" id="267399at2"/>